<keyword evidence="10" id="KW-1185">Reference proteome</keyword>
<dbReference type="PROSITE" id="PS00073">
    <property type="entry name" value="ACYL_COA_DH_2"/>
    <property type="match status" value="1"/>
</dbReference>
<dbReference type="Pfam" id="PF02770">
    <property type="entry name" value="Acyl-CoA_dh_M"/>
    <property type="match status" value="1"/>
</dbReference>
<dbReference type="Proteomes" id="UP001330434">
    <property type="component" value="Chromosome"/>
</dbReference>
<reference evidence="9 10" key="1">
    <citation type="journal article" date="2024" name="Environ. Microbiol.">
        <title>Novel evolutionary insights on the interactions of the Holosporales (Alphaproteobacteria) with eukaryotic hosts from comparative genomics.</title>
        <authorList>
            <person name="Giovannini M."/>
            <person name="Petroni G."/>
            <person name="Castelli M."/>
        </authorList>
    </citation>
    <scope>NUCLEOTIDE SEQUENCE [LARGE SCALE GENOMIC DNA]</scope>
    <source>
        <strain evidence="9 10">US_Bl 15I1</strain>
    </source>
</reference>
<evidence type="ECO:0000313" key="10">
    <source>
        <dbReference type="Proteomes" id="UP001330434"/>
    </source>
</evidence>
<proteinExistence type="inferred from homology"/>
<dbReference type="PANTHER" id="PTHR43831">
    <property type="entry name" value="ISOBUTYRYL-COA DEHYDROGENASE"/>
    <property type="match status" value="1"/>
</dbReference>
<dbReference type="InterPro" id="IPR037069">
    <property type="entry name" value="AcylCoA_DH/ox_N_sf"/>
</dbReference>
<dbReference type="RefSeq" id="WP_338453719.1">
    <property type="nucleotide sequence ID" value="NZ_CP133270.1"/>
</dbReference>
<feature type="domain" description="Acyl-CoA dehydrogenase/oxidase C-terminal" evidence="6">
    <location>
        <begin position="227"/>
        <end position="375"/>
    </location>
</feature>
<dbReference type="InterPro" id="IPR006089">
    <property type="entry name" value="Acyl-CoA_DH_CS"/>
</dbReference>
<dbReference type="InterPro" id="IPR046373">
    <property type="entry name" value="Acyl-CoA_Oxase/DH_mid-dom_sf"/>
</dbReference>
<dbReference type="InterPro" id="IPR036250">
    <property type="entry name" value="AcylCo_DH-like_C"/>
</dbReference>
<dbReference type="InterPro" id="IPR009100">
    <property type="entry name" value="AcylCoA_DH/oxidase_NM_dom_sf"/>
</dbReference>
<comment type="similarity">
    <text evidence="2 5">Belongs to the acyl-CoA dehydrogenase family.</text>
</comment>
<accession>A0ABZ2C4L2</accession>
<keyword evidence="4 5" id="KW-0274">FAD</keyword>
<organism evidence="9 10">
    <name type="scientific">Candidatus Bealeia paramacronuclearis</name>
    <dbReference type="NCBI Taxonomy" id="1921001"/>
    <lineage>
        <taxon>Bacteria</taxon>
        <taxon>Pseudomonadati</taxon>
        <taxon>Pseudomonadota</taxon>
        <taxon>Alphaproteobacteria</taxon>
        <taxon>Holosporales</taxon>
        <taxon>Holosporaceae</taxon>
        <taxon>Candidatus Bealeia</taxon>
    </lineage>
</organism>
<feature type="domain" description="Acyl-CoA dehydrogenase/oxidase N-terminal" evidence="8">
    <location>
        <begin position="7"/>
        <end position="116"/>
    </location>
</feature>
<dbReference type="PANTHER" id="PTHR43831:SF1">
    <property type="entry name" value="ISOBUTYRYL-COA DEHYDROGENASE, MITOCHONDRIAL"/>
    <property type="match status" value="1"/>
</dbReference>
<dbReference type="EMBL" id="CP133270">
    <property type="protein sequence ID" value="WVX66601.1"/>
    <property type="molecule type" value="Genomic_DNA"/>
</dbReference>
<sequence>MMPLLSSEQRAFQDAARQFAESELEPFASEWDEKSIFPIETLKKAAAMGFAGIYVREESGGCGLSRLDAVLIFEALASACVSTSAYISIHNMASWMIDTYGTMGQRARFLPSLMMMEHLASYCLTEPSSGSDAASLKTRAVRDGDFYVLNGSKAFISGGGVSDIYIVMVRTGEEGPKGISTLIVEKGTPGLSFGKKEKKMGWNSQPTTTVTFEDCRVPVANRLGNEGDGFKIAMSGLDGGRLNIAACSLGAATTCLNLSKNYMHERQQFGKPLSDFQALQFKVADMATDLYAARLMLYDAAQKLDQKDSNATLYSAMAKRFVTDAGFRICNEALQLHGGYGYISEYKIERFVRDVRVHQILEGTNEIMRLIISRKTLGA</sequence>
<comment type="cofactor">
    <cofactor evidence="1 5">
        <name>FAD</name>
        <dbReference type="ChEBI" id="CHEBI:57692"/>
    </cofactor>
</comment>
<evidence type="ECO:0000259" key="7">
    <source>
        <dbReference type="Pfam" id="PF02770"/>
    </source>
</evidence>
<dbReference type="InterPro" id="IPR009075">
    <property type="entry name" value="AcylCo_DH/oxidase_C"/>
</dbReference>
<protein>
    <submittedName>
        <fullName evidence="9">Acyl-CoA dehydrogenase family protein</fullName>
    </submittedName>
</protein>
<dbReference type="SUPFAM" id="SSF56645">
    <property type="entry name" value="Acyl-CoA dehydrogenase NM domain-like"/>
    <property type="match status" value="1"/>
</dbReference>
<dbReference type="SUPFAM" id="SSF47203">
    <property type="entry name" value="Acyl-CoA dehydrogenase C-terminal domain-like"/>
    <property type="match status" value="1"/>
</dbReference>
<evidence type="ECO:0000256" key="4">
    <source>
        <dbReference type="ARBA" id="ARBA00022827"/>
    </source>
</evidence>
<evidence type="ECO:0000259" key="8">
    <source>
        <dbReference type="Pfam" id="PF02771"/>
    </source>
</evidence>
<evidence type="ECO:0000313" key="9">
    <source>
        <dbReference type="EMBL" id="WVX66601.1"/>
    </source>
</evidence>
<dbReference type="InterPro" id="IPR034178">
    <property type="entry name" value="IBD"/>
</dbReference>
<keyword evidence="5" id="KW-0560">Oxidoreductase</keyword>
<feature type="domain" description="Acyl-CoA oxidase/dehydrogenase middle" evidence="7">
    <location>
        <begin position="122"/>
        <end position="215"/>
    </location>
</feature>
<evidence type="ECO:0000256" key="5">
    <source>
        <dbReference type="RuleBase" id="RU362125"/>
    </source>
</evidence>
<evidence type="ECO:0000256" key="2">
    <source>
        <dbReference type="ARBA" id="ARBA00009347"/>
    </source>
</evidence>
<evidence type="ECO:0000256" key="3">
    <source>
        <dbReference type="ARBA" id="ARBA00022630"/>
    </source>
</evidence>
<dbReference type="Gene3D" id="1.10.540.10">
    <property type="entry name" value="Acyl-CoA dehydrogenase/oxidase, N-terminal domain"/>
    <property type="match status" value="1"/>
</dbReference>
<dbReference type="PROSITE" id="PS00072">
    <property type="entry name" value="ACYL_COA_DH_1"/>
    <property type="match status" value="1"/>
</dbReference>
<evidence type="ECO:0000259" key="6">
    <source>
        <dbReference type="Pfam" id="PF00441"/>
    </source>
</evidence>
<evidence type="ECO:0000256" key="1">
    <source>
        <dbReference type="ARBA" id="ARBA00001974"/>
    </source>
</evidence>
<dbReference type="Gene3D" id="2.40.110.10">
    <property type="entry name" value="Butyryl-CoA Dehydrogenase, subunit A, domain 2"/>
    <property type="match status" value="1"/>
</dbReference>
<dbReference type="Gene3D" id="1.20.140.10">
    <property type="entry name" value="Butyryl-CoA Dehydrogenase, subunit A, domain 3"/>
    <property type="match status" value="1"/>
</dbReference>
<dbReference type="InterPro" id="IPR052547">
    <property type="entry name" value="Mito_Isobutyryl-CoADH"/>
</dbReference>
<dbReference type="CDD" id="cd01162">
    <property type="entry name" value="IBD"/>
    <property type="match status" value="1"/>
</dbReference>
<name>A0ABZ2C4L2_9PROT</name>
<dbReference type="InterPro" id="IPR013786">
    <property type="entry name" value="AcylCoA_DH/ox_N"/>
</dbReference>
<dbReference type="Pfam" id="PF00441">
    <property type="entry name" value="Acyl-CoA_dh_1"/>
    <property type="match status" value="1"/>
</dbReference>
<dbReference type="InterPro" id="IPR006091">
    <property type="entry name" value="Acyl-CoA_Oxase/DH_mid-dom"/>
</dbReference>
<dbReference type="PIRSF" id="PIRSF016578">
    <property type="entry name" value="HsaA"/>
    <property type="match status" value="1"/>
</dbReference>
<keyword evidence="3 5" id="KW-0285">Flavoprotein</keyword>
<dbReference type="Pfam" id="PF02771">
    <property type="entry name" value="Acyl-CoA_dh_N"/>
    <property type="match status" value="1"/>
</dbReference>
<gene>
    <name evidence="9" type="ORF">Bealeia1_00780</name>
</gene>